<dbReference type="EMBL" id="CP002691">
    <property type="protein sequence ID" value="AEE50921.1"/>
    <property type="molecule type" value="Genomic_DNA"/>
</dbReference>
<evidence type="ECO:0000259" key="4">
    <source>
        <dbReference type="PROSITE" id="PS50893"/>
    </source>
</evidence>
<keyword evidence="1" id="KW-0813">Transport</keyword>
<sequence length="288" mass="32466">MDKLVSTLNCTLHLRDGQRSFELDVDFHLAAGELLALSGPSGSGKTSVLRILAGLESRAKGRLVFQGQVWQDHTQHIFLPPQQRSIGVVFQDYALFPNMNVRQNLHFALPKNESTALIDELLEVMDLQDLARAFPLELSGGQQQRVALARALVRRPKLLLLDEPLSALDTQMREHLQQYIQELHERYALTTLLISHHPEEIQRLAQRVLVMEKGKIVAETIPAEERKKGFLLRAIWMGVVEGKAQVKLGDNLLQTAVKGNEVLAYSVGEVVWIRMLSKDEFEVLPKTS</sequence>
<name>F4L6U0_HALH1</name>
<dbReference type="Pfam" id="PF00005">
    <property type="entry name" value="ABC_tran"/>
    <property type="match status" value="1"/>
</dbReference>
<dbReference type="SUPFAM" id="SSF52540">
    <property type="entry name" value="P-loop containing nucleoside triphosphate hydrolases"/>
    <property type="match status" value="1"/>
</dbReference>
<dbReference type="PANTHER" id="PTHR42781:SF4">
    <property type="entry name" value="SPERMIDINE_PUTRESCINE IMPORT ATP-BINDING PROTEIN POTA"/>
    <property type="match status" value="1"/>
</dbReference>
<accession>F4L6U0</accession>
<dbReference type="PROSITE" id="PS50893">
    <property type="entry name" value="ABC_TRANSPORTER_2"/>
    <property type="match status" value="1"/>
</dbReference>
<proteinExistence type="predicted"/>
<dbReference type="InterPro" id="IPR003439">
    <property type="entry name" value="ABC_transporter-like_ATP-bd"/>
</dbReference>
<dbReference type="RefSeq" id="WP_013765464.1">
    <property type="nucleotide sequence ID" value="NC_015510.1"/>
</dbReference>
<dbReference type="Gene3D" id="3.40.50.300">
    <property type="entry name" value="P-loop containing nucleotide triphosphate hydrolases"/>
    <property type="match status" value="1"/>
</dbReference>
<reference key="2">
    <citation type="submission" date="2011-04" db="EMBL/GenBank/DDBJ databases">
        <title>Complete sequence of chromosome of Haliscomenobacter hydrossis DSM 1100.</title>
        <authorList>
            <consortium name="US DOE Joint Genome Institute (JGI-PGF)"/>
            <person name="Lucas S."/>
            <person name="Han J."/>
            <person name="Lapidus A."/>
            <person name="Bruce D."/>
            <person name="Goodwin L."/>
            <person name="Pitluck S."/>
            <person name="Peters L."/>
            <person name="Kyrpides N."/>
            <person name="Mavromatis K."/>
            <person name="Ivanova N."/>
            <person name="Ovchinnikova G."/>
            <person name="Pagani I."/>
            <person name="Daligault H."/>
            <person name="Detter J.C."/>
            <person name="Han C."/>
            <person name="Land M."/>
            <person name="Hauser L."/>
            <person name="Markowitz V."/>
            <person name="Cheng J.-F."/>
            <person name="Hugenholtz P."/>
            <person name="Woyke T."/>
            <person name="Wu D."/>
            <person name="Verbarg S."/>
            <person name="Frueling A."/>
            <person name="Brambilla E."/>
            <person name="Klenk H.-P."/>
            <person name="Eisen J.A."/>
        </authorList>
    </citation>
    <scope>NUCLEOTIDE SEQUENCE</scope>
    <source>
        <strain>DSM 1100</strain>
    </source>
</reference>
<gene>
    <name evidence="5" type="ordered locus">Halhy_3058</name>
</gene>
<evidence type="ECO:0000256" key="1">
    <source>
        <dbReference type="ARBA" id="ARBA00022448"/>
    </source>
</evidence>
<dbReference type="HOGENOM" id="CLU_000604_1_1_10"/>
<dbReference type="InterPro" id="IPR017871">
    <property type="entry name" value="ABC_transporter-like_CS"/>
</dbReference>
<dbReference type="GO" id="GO:0005524">
    <property type="term" value="F:ATP binding"/>
    <property type="evidence" value="ECO:0007669"/>
    <property type="project" value="UniProtKB-KW"/>
</dbReference>
<dbReference type="InterPro" id="IPR027417">
    <property type="entry name" value="P-loop_NTPase"/>
</dbReference>
<evidence type="ECO:0000256" key="2">
    <source>
        <dbReference type="ARBA" id="ARBA00022741"/>
    </source>
</evidence>
<feature type="domain" description="ABC transporter" evidence="4">
    <location>
        <begin position="5"/>
        <end position="238"/>
    </location>
</feature>
<dbReference type="PANTHER" id="PTHR42781">
    <property type="entry name" value="SPERMIDINE/PUTRESCINE IMPORT ATP-BINDING PROTEIN POTA"/>
    <property type="match status" value="1"/>
</dbReference>
<dbReference type="eggNOG" id="COG3842">
    <property type="taxonomic scope" value="Bacteria"/>
</dbReference>
<evidence type="ECO:0000313" key="6">
    <source>
        <dbReference type="Proteomes" id="UP000008461"/>
    </source>
</evidence>
<reference evidence="5 6" key="1">
    <citation type="journal article" date="2011" name="Stand. Genomic Sci.">
        <title>Complete genome sequence of Haliscomenobacter hydrossis type strain (O).</title>
        <authorList>
            <consortium name="US DOE Joint Genome Institute (JGI-PGF)"/>
            <person name="Daligault H."/>
            <person name="Lapidus A."/>
            <person name="Zeytun A."/>
            <person name="Nolan M."/>
            <person name="Lucas S."/>
            <person name="Del Rio T.G."/>
            <person name="Tice H."/>
            <person name="Cheng J.F."/>
            <person name="Tapia R."/>
            <person name="Han C."/>
            <person name="Goodwin L."/>
            <person name="Pitluck S."/>
            <person name="Liolios K."/>
            <person name="Pagani I."/>
            <person name="Ivanova N."/>
            <person name="Huntemann M."/>
            <person name="Mavromatis K."/>
            <person name="Mikhailova N."/>
            <person name="Pati A."/>
            <person name="Chen A."/>
            <person name="Palaniappan K."/>
            <person name="Land M."/>
            <person name="Hauser L."/>
            <person name="Brambilla E.M."/>
            <person name="Rohde M."/>
            <person name="Verbarg S."/>
            <person name="Goker M."/>
            <person name="Bristow J."/>
            <person name="Eisen J.A."/>
            <person name="Markowitz V."/>
            <person name="Hugenholtz P."/>
            <person name="Kyrpides N.C."/>
            <person name="Klenk H.P."/>
            <person name="Woyke T."/>
        </authorList>
    </citation>
    <scope>NUCLEOTIDE SEQUENCE [LARGE SCALE GENOMIC DNA]</scope>
    <source>
        <strain evidence="6">ATCC 27775 / DSM 1100 / LMG 10767 / O</strain>
    </source>
</reference>
<protein>
    <submittedName>
        <fullName evidence="5">Molybdate-transporting ATPase</fullName>
    </submittedName>
</protein>
<keyword evidence="6" id="KW-1185">Reference proteome</keyword>
<dbReference type="SMART" id="SM00382">
    <property type="entry name" value="AAA"/>
    <property type="match status" value="1"/>
</dbReference>
<dbReference type="InterPro" id="IPR003593">
    <property type="entry name" value="AAA+_ATPase"/>
</dbReference>
<dbReference type="Proteomes" id="UP000008461">
    <property type="component" value="Chromosome"/>
</dbReference>
<keyword evidence="2" id="KW-0547">Nucleotide-binding</keyword>
<evidence type="ECO:0000313" key="5">
    <source>
        <dbReference type="EMBL" id="AEE50921.1"/>
    </source>
</evidence>
<dbReference type="OrthoDB" id="9802264at2"/>
<evidence type="ECO:0000256" key="3">
    <source>
        <dbReference type="ARBA" id="ARBA00022840"/>
    </source>
</evidence>
<dbReference type="AlphaFoldDB" id="F4L6U0"/>
<dbReference type="PROSITE" id="PS00211">
    <property type="entry name" value="ABC_TRANSPORTER_1"/>
    <property type="match status" value="1"/>
</dbReference>
<organism evidence="5 6">
    <name type="scientific">Haliscomenobacter hydrossis (strain ATCC 27775 / DSM 1100 / LMG 10767 / O)</name>
    <dbReference type="NCBI Taxonomy" id="760192"/>
    <lineage>
        <taxon>Bacteria</taxon>
        <taxon>Pseudomonadati</taxon>
        <taxon>Bacteroidota</taxon>
        <taxon>Saprospiria</taxon>
        <taxon>Saprospirales</taxon>
        <taxon>Haliscomenobacteraceae</taxon>
        <taxon>Haliscomenobacter</taxon>
    </lineage>
</organism>
<dbReference type="InterPro" id="IPR050093">
    <property type="entry name" value="ABC_SmlMolc_Importer"/>
</dbReference>
<keyword evidence="3" id="KW-0067">ATP-binding</keyword>
<dbReference type="STRING" id="760192.Halhy_3058"/>
<dbReference type="KEGG" id="hhy:Halhy_3058"/>
<dbReference type="GO" id="GO:0016887">
    <property type="term" value="F:ATP hydrolysis activity"/>
    <property type="evidence" value="ECO:0007669"/>
    <property type="project" value="InterPro"/>
</dbReference>